<gene>
    <name evidence="6" type="ORF">L1274_004439</name>
</gene>
<proteinExistence type="inferred from homology"/>
<dbReference type="EMBL" id="JALJZU010000009">
    <property type="protein sequence ID" value="MCP2010697.1"/>
    <property type="molecule type" value="Genomic_DNA"/>
</dbReference>
<dbReference type="Proteomes" id="UP001162889">
    <property type="component" value="Unassembled WGS sequence"/>
</dbReference>
<keyword evidence="4" id="KW-0238">DNA-binding</keyword>
<comment type="similarity">
    <text evidence="2">Belongs to the transposase mutator family.</text>
</comment>
<name>A0ABT1GNX3_9BURK</name>
<comment type="function">
    <text evidence="1">Required for the transposition of the insertion element.</text>
</comment>
<keyword evidence="7" id="KW-1185">Reference proteome</keyword>
<evidence type="ECO:0000256" key="5">
    <source>
        <dbReference type="ARBA" id="ARBA00023172"/>
    </source>
</evidence>
<reference evidence="6" key="1">
    <citation type="submission" date="2022-03" db="EMBL/GenBank/DDBJ databases">
        <title>Genome Encyclopedia of Bacteria and Archaea VI: Functional Genomics of Type Strains.</title>
        <authorList>
            <person name="Whitman W."/>
        </authorList>
    </citation>
    <scope>NUCLEOTIDE SEQUENCE</scope>
    <source>
        <strain evidence="6">HSC-15S17</strain>
    </source>
</reference>
<organism evidence="6 7">
    <name type="scientific">Duganella violaceipulchra</name>
    <dbReference type="NCBI Taxonomy" id="2849652"/>
    <lineage>
        <taxon>Bacteria</taxon>
        <taxon>Pseudomonadati</taxon>
        <taxon>Pseudomonadota</taxon>
        <taxon>Betaproteobacteria</taxon>
        <taxon>Burkholderiales</taxon>
        <taxon>Oxalobacteraceae</taxon>
        <taxon>Telluria group</taxon>
        <taxon>Duganella</taxon>
    </lineage>
</organism>
<evidence type="ECO:0000256" key="4">
    <source>
        <dbReference type="ARBA" id="ARBA00023125"/>
    </source>
</evidence>
<dbReference type="InterPro" id="IPR001207">
    <property type="entry name" value="Transposase_mutator"/>
</dbReference>
<evidence type="ECO:0000256" key="2">
    <source>
        <dbReference type="ARBA" id="ARBA00010961"/>
    </source>
</evidence>
<evidence type="ECO:0000256" key="1">
    <source>
        <dbReference type="ARBA" id="ARBA00002190"/>
    </source>
</evidence>
<comment type="caution">
    <text evidence="6">The sequence shown here is derived from an EMBL/GenBank/DDBJ whole genome shotgun (WGS) entry which is preliminary data.</text>
</comment>
<protein>
    <submittedName>
        <fullName evidence="6">Transposase-like protein</fullName>
    </submittedName>
</protein>
<evidence type="ECO:0000256" key="3">
    <source>
        <dbReference type="ARBA" id="ARBA00022578"/>
    </source>
</evidence>
<evidence type="ECO:0000313" key="7">
    <source>
        <dbReference type="Proteomes" id="UP001162889"/>
    </source>
</evidence>
<sequence length="66" mass="7617">MPKLADMMDAAEQDVLAYMTFPRTHRVQLRPPLERLNAEVKRRTDVVAIFPNERTIIRLVGAVLLE</sequence>
<dbReference type="Pfam" id="PF00872">
    <property type="entry name" value="Transposase_mut"/>
    <property type="match status" value="1"/>
</dbReference>
<evidence type="ECO:0000313" key="6">
    <source>
        <dbReference type="EMBL" id="MCP2010697.1"/>
    </source>
</evidence>
<keyword evidence="5" id="KW-0233">DNA recombination</keyword>
<keyword evidence="3" id="KW-0815">Transposition</keyword>
<accession>A0ABT1GNX3</accession>